<feature type="region of interest" description="Disordered" evidence="1">
    <location>
        <begin position="1"/>
        <end position="150"/>
    </location>
</feature>
<feature type="compositionally biased region" description="Low complexity" evidence="1">
    <location>
        <begin position="32"/>
        <end position="44"/>
    </location>
</feature>
<comment type="caution">
    <text evidence="2">The sequence shown here is derived from an EMBL/GenBank/DDBJ whole genome shotgun (WGS) entry which is preliminary data.</text>
</comment>
<evidence type="ECO:0000313" key="2">
    <source>
        <dbReference type="EMBL" id="RAL58734.1"/>
    </source>
</evidence>
<proteinExistence type="predicted"/>
<accession>A0A395IFP1</accession>
<dbReference type="PANTHER" id="PTHR38120">
    <property type="entry name" value="EXPRESSED PROTEIN"/>
    <property type="match status" value="1"/>
</dbReference>
<feature type="compositionally biased region" description="Polar residues" evidence="1">
    <location>
        <begin position="48"/>
        <end position="69"/>
    </location>
</feature>
<name>A0A395IFP1_9HELO</name>
<dbReference type="EMBL" id="QKRW01000070">
    <property type="protein sequence ID" value="RAL58734.1"/>
    <property type="molecule type" value="Genomic_DNA"/>
</dbReference>
<dbReference type="PANTHER" id="PTHR38120:SF1">
    <property type="entry name" value="M PROTEIN, SEROTYPE 2.1"/>
    <property type="match status" value="1"/>
</dbReference>
<dbReference type="OrthoDB" id="2121319at2759"/>
<gene>
    <name evidence="2" type="ORF">DID88_003040</name>
</gene>
<sequence length="205" mass="22284">MGSRKPRPQSVMPMSHSSLNQDPETAPSIPFGVGRSSSVRQGGRPKSEQYTASGASIVNQMYRGGQTSPPLHAHGPQTPRTSQTFFGTGPMAGKPNPRHTSLGQVPTAVHRLPPSSNSPPRKETRKFAGNKPKPLQLVQDKEEEEKTKAKRASWMGWAFGGAAAQKKEDSAGAGQPTEEIQLLNNCAMVEYLRMEMGMKMDIDME</sequence>
<organism evidence="2 3">
    <name type="scientific">Monilinia fructigena</name>
    <dbReference type="NCBI Taxonomy" id="38457"/>
    <lineage>
        <taxon>Eukaryota</taxon>
        <taxon>Fungi</taxon>
        <taxon>Dikarya</taxon>
        <taxon>Ascomycota</taxon>
        <taxon>Pezizomycotina</taxon>
        <taxon>Leotiomycetes</taxon>
        <taxon>Helotiales</taxon>
        <taxon>Sclerotiniaceae</taxon>
        <taxon>Monilinia</taxon>
    </lineage>
</organism>
<protein>
    <submittedName>
        <fullName evidence="2">Uncharacterized protein</fullName>
    </submittedName>
</protein>
<dbReference type="Proteomes" id="UP000249056">
    <property type="component" value="Unassembled WGS sequence"/>
</dbReference>
<reference evidence="2 3" key="1">
    <citation type="submission" date="2018-06" db="EMBL/GenBank/DDBJ databases">
        <title>Genome Sequence of the Brown Rot Fungal Pathogen Monilinia fructigena.</title>
        <authorList>
            <person name="Landi L."/>
            <person name="De Miccolis Angelini R.M."/>
            <person name="Pollastro S."/>
            <person name="Abate D."/>
            <person name="Faretra F."/>
            <person name="Romanazzi G."/>
        </authorList>
    </citation>
    <scope>NUCLEOTIDE SEQUENCE [LARGE SCALE GENOMIC DNA]</scope>
    <source>
        <strain evidence="2 3">Mfrg269</strain>
    </source>
</reference>
<evidence type="ECO:0000256" key="1">
    <source>
        <dbReference type="SAM" id="MobiDB-lite"/>
    </source>
</evidence>
<evidence type="ECO:0000313" key="3">
    <source>
        <dbReference type="Proteomes" id="UP000249056"/>
    </source>
</evidence>
<keyword evidence="3" id="KW-1185">Reference proteome</keyword>
<dbReference type="AlphaFoldDB" id="A0A395IFP1"/>